<dbReference type="RefSeq" id="WP_151534372.1">
    <property type="nucleotide sequence ID" value="NZ_WBOS01000002.1"/>
</dbReference>
<comment type="caution">
    <text evidence="1">The sequence shown here is derived from an EMBL/GenBank/DDBJ whole genome shotgun (WGS) entry which is preliminary data.</text>
</comment>
<evidence type="ECO:0000313" key="1">
    <source>
        <dbReference type="EMBL" id="KAB2337668.1"/>
    </source>
</evidence>
<protein>
    <submittedName>
        <fullName evidence="1">WYL domain-containing protein</fullName>
    </submittedName>
</protein>
<gene>
    <name evidence="1" type="ORF">F7731_08735</name>
</gene>
<organism evidence="1 2">
    <name type="scientific">Cytobacillus depressus</name>
    <dbReference type="NCBI Taxonomy" id="1602942"/>
    <lineage>
        <taxon>Bacteria</taxon>
        <taxon>Bacillati</taxon>
        <taxon>Bacillota</taxon>
        <taxon>Bacilli</taxon>
        <taxon>Bacillales</taxon>
        <taxon>Bacillaceae</taxon>
        <taxon>Cytobacillus</taxon>
    </lineage>
</organism>
<reference evidence="1 2" key="1">
    <citation type="journal article" date="2016" name="Antonie Van Leeuwenhoek">
        <title>Bacillus depressus sp. nov., isolated from soil of a sunflower field.</title>
        <authorList>
            <person name="Wei X."/>
            <person name="Xin D."/>
            <person name="Xin Y."/>
            <person name="Zhang H."/>
            <person name="Wang T."/>
            <person name="Zhang J."/>
        </authorList>
    </citation>
    <scope>NUCLEOTIDE SEQUENCE [LARGE SCALE GENOMIC DNA]</scope>
    <source>
        <strain evidence="1 2">BZ1</strain>
    </source>
</reference>
<name>A0A6L3V9T3_9BACI</name>
<accession>A0A6L3V9T3</accession>
<keyword evidence="2" id="KW-1185">Reference proteome</keyword>
<dbReference type="AlphaFoldDB" id="A0A6L3V9T3"/>
<dbReference type="Proteomes" id="UP000481030">
    <property type="component" value="Unassembled WGS sequence"/>
</dbReference>
<proteinExistence type="predicted"/>
<sequence length="74" mass="8717">MNRLLIRACEEKFPVEIIYCNKDNVFSKRTISVRAINDSYIKAFCLIKKQTRIFRVESILAVALLKQKGDRYYA</sequence>
<dbReference type="EMBL" id="WBOS01000002">
    <property type="protein sequence ID" value="KAB2337668.1"/>
    <property type="molecule type" value="Genomic_DNA"/>
</dbReference>
<evidence type="ECO:0000313" key="2">
    <source>
        <dbReference type="Proteomes" id="UP000481030"/>
    </source>
</evidence>
<dbReference type="OrthoDB" id="2112405at2"/>